<name>I7GCZ0_MACFA</name>
<protein>
    <submittedName>
        <fullName evidence="1">Macaca fascicularis brain cDNA clone: QflA-20768, similar to human integrin, alpha V (vitronectin receptor, alphapolypeptide, antigen CD51) (ITGAV), mRNA, RefSeq: NM_002210.2</fullName>
    </submittedName>
</protein>
<reference evidence="1" key="1">
    <citation type="journal article" date="2007" name="PLoS Biol.">
        <title>Rate of evolution in brain-expressed genes in humans and other primates.</title>
        <authorList>
            <person name="Wang H.-Y."/>
            <person name="Chien H.-C."/>
            <person name="Osada N."/>
            <person name="Hashimoto K."/>
            <person name="Sugano S."/>
            <person name="Gojobori T."/>
            <person name="Chou C.-K."/>
            <person name="Tsai S.-F."/>
            <person name="Wu C.-I."/>
            <person name="Shen C.-K.J."/>
        </authorList>
    </citation>
    <scope>NUCLEOTIDE SEQUENCE</scope>
</reference>
<sequence length="47" mass="5542">MLDRKSLFDTCVRICFCAIYSFYGIYLENNLVLDIERCCNLEINIIS</sequence>
<dbReference type="AlphaFoldDB" id="I7GCZ0"/>
<keyword evidence="1" id="KW-0675">Receptor</keyword>
<accession>I7GCZ0</accession>
<organism evidence="1">
    <name type="scientific">Macaca fascicularis</name>
    <name type="common">Crab-eating macaque</name>
    <name type="synonym">Cynomolgus monkey</name>
    <dbReference type="NCBI Taxonomy" id="9541"/>
    <lineage>
        <taxon>Eukaryota</taxon>
        <taxon>Metazoa</taxon>
        <taxon>Chordata</taxon>
        <taxon>Craniata</taxon>
        <taxon>Vertebrata</taxon>
        <taxon>Euteleostomi</taxon>
        <taxon>Mammalia</taxon>
        <taxon>Eutheria</taxon>
        <taxon>Euarchontoglires</taxon>
        <taxon>Primates</taxon>
        <taxon>Haplorrhini</taxon>
        <taxon>Catarrhini</taxon>
        <taxon>Cercopithecidae</taxon>
        <taxon>Cercopithecinae</taxon>
        <taxon>Macaca</taxon>
    </lineage>
</organism>
<proteinExistence type="evidence at transcript level"/>
<keyword evidence="1" id="KW-0401">Integrin</keyword>
<dbReference type="GO" id="GO:0007229">
    <property type="term" value="P:integrin-mediated signaling pathway"/>
    <property type="evidence" value="ECO:0007669"/>
    <property type="project" value="UniProtKB-KW"/>
</dbReference>
<evidence type="ECO:0000313" key="1">
    <source>
        <dbReference type="EMBL" id="BAE90114.1"/>
    </source>
</evidence>
<dbReference type="EMBL" id="AB173052">
    <property type="protein sequence ID" value="BAE90114.1"/>
    <property type="molecule type" value="mRNA"/>
</dbReference>